<keyword evidence="2" id="KW-1185">Reference proteome</keyword>
<evidence type="ECO:0000313" key="1">
    <source>
        <dbReference type="EMBL" id="GGO97099.1"/>
    </source>
</evidence>
<name>A0A917ZYC0_9ACTN</name>
<dbReference type="EMBL" id="BMMS01000032">
    <property type="protein sequence ID" value="GGO97099.1"/>
    <property type="molecule type" value="Genomic_DNA"/>
</dbReference>
<organism evidence="1 2">
    <name type="scientific">Wenjunlia tyrosinilytica</name>
    <dbReference type="NCBI Taxonomy" id="1544741"/>
    <lineage>
        <taxon>Bacteria</taxon>
        <taxon>Bacillati</taxon>
        <taxon>Actinomycetota</taxon>
        <taxon>Actinomycetes</taxon>
        <taxon>Kitasatosporales</taxon>
        <taxon>Streptomycetaceae</taxon>
        <taxon>Wenjunlia</taxon>
    </lineage>
</organism>
<reference evidence="1" key="1">
    <citation type="journal article" date="2014" name="Int. J. Syst. Evol. Microbiol.">
        <title>Complete genome sequence of Corynebacterium casei LMG S-19264T (=DSM 44701T), isolated from a smear-ripened cheese.</title>
        <authorList>
            <consortium name="US DOE Joint Genome Institute (JGI-PGF)"/>
            <person name="Walter F."/>
            <person name="Albersmeier A."/>
            <person name="Kalinowski J."/>
            <person name="Ruckert C."/>
        </authorList>
    </citation>
    <scope>NUCLEOTIDE SEQUENCE</scope>
    <source>
        <strain evidence="1">CGMCC 4.7201</strain>
    </source>
</reference>
<sequence>MPAYPLPSSREDTVIQRVLVRHGISHDKIMLLADGIRTAVARLMPGTPREAGRPGFHH</sequence>
<protein>
    <submittedName>
        <fullName evidence="1">Uncharacterized protein</fullName>
    </submittedName>
</protein>
<proteinExistence type="predicted"/>
<evidence type="ECO:0000313" key="2">
    <source>
        <dbReference type="Proteomes" id="UP000641932"/>
    </source>
</evidence>
<accession>A0A917ZYC0</accession>
<dbReference type="Gene3D" id="3.90.1150.160">
    <property type="match status" value="1"/>
</dbReference>
<comment type="caution">
    <text evidence="1">The sequence shown here is derived from an EMBL/GenBank/DDBJ whole genome shotgun (WGS) entry which is preliminary data.</text>
</comment>
<gene>
    <name evidence="1" type="ORF">GCM10012280_58100</name>
</gene>
<dbReference type="Proteomes" id="UP000641932">
    <property type="component" value="Unassembled WGS sequence"/>
</dbReference>
<dbReference type="AlphaFoldDB" id="A0A917ZYC0"/>
<reference evidence="1" key="2">
    <citation type="submission" date="2020-09" db="EMBL/GenBank/DDBJ databases">
        <authorList>
            <person name="Sun Q."/>
            <person name="Zhou Y."/>
        </authorList>
    </citation>
    <scope>NUCLEOTIDE SEQUENCE</scope>
    <source>
        <strain evidence="1">CGMCC 4.7201</strain>
    </source>
</reference>